<proteinExistence type="predicted"/>
<name>A0A7C9LS34_9MICO</name>
<dbReference type="RefSeq" id="WP_155841122.1">
    <property type="nucleotide sequence ID" value="NZ_BAAAIA010000009.1"/>
</dbReference>
<dbReference type="AlphaFoldDB" id="A0A7C9LS34"/>
<reference evidence="1 2" key="1">
    <citation type="submission" date="2019-11" db="EMBL/GenBank/DDBJ databases">
        <title>Agromyces kandeliae sp. nov., isolated from mangrove soil.</title>
        <authorList>
            <person name="Wang R."/>
        </authorList>
    </citation>
    <scope>NUCLEOTIDE SEQUENCE [LARGE SCALE GENOMIC DNA]</scope>
    <source>
        <strain evidence="1 2">JCM 11431</strain>
    </source>
</reference>
<dbReference type="EMBL" id="WODA01000006">
    <property type="protein sequence ID" value="MUN06436.1"/>
    <property type="molecule type" value="Genomic_DNA"/>
</dbReference>
<dbReference type="OrthoDB" id="5125013at2"/>
<gene>
    <name evidence="1" type="ORF">GLX25_04805</name>
</gene>
<sequence>MDAAGETITALAASLADEWLARRMPGGGSRDWESYRAGGLEALRAVAAS</sequence>
<evidence type="ECO:0000313" key="2">
    <source>
        <dbReference type="Proteomes" id="UP000480122"/>
    </source>
</evidence>
<comment type="caution">
    <text evidence="1">The sequence shown here is derived from an EMBL/GenBank/DDBJ whole genome shotgun (WGS) entry which is preliminary data.</text>
</comment>
<keyword evidence="2" id="KW-1185">Reference proteome</keyword>
<evidence type="ECO:0000313" key="1">
    <source>
        <dbReference type="EMBL" id="MUN06436.1"/>
    </source>
</evidence>
<organism evidence="1 2">
    <name type="scientific">Agromyces luteolus</name>
    <dbReference type="NCBI Taxonomy" id="88373"/>
    <lineage>
        <taxon>Bacteria</taxon>
        <taxon>Bacillati</taxon>
        <taxon>Actinomycetota</taxon>
        <taxon>Actinomycetes</taxon>
        <taxon>Micrococcales</taxon>
        <taxon>Microbacteriaceae</taxon>
        <taxon>Agromyces</taxon>
    </lineage>
</organism>
<dbReference type="Proteomes" id="UP000480122">
    <property type="component" value="Unassembled WGS sequence"/>
</dbReference>
<protein>
    <submittedName>
        <fullName evidence="1">Uncharacterized protein</fullName>
    </submittedName>
</protein>
<accession>A0A7C9LS34</accession>